<dbReference type="InterPro" id="IPR042267">
    <property type="entry name" value="VTC_sf"/>
</dbReference>
<evidence type="ECO:0000313" key="3">
    <source>
        <dbReference type="EMBL" id="KAG1787087.1"/>
    </source>
</evidence>
<dbReference type="EMBL" id="JABBWE010000084">
    <property type="protein sequence ID" value="KAG1787087.1"/>
    <property type="molecule type" value="Genomic_DNA"/>
</dbReference>
<feature type="compositionally biased region" description="Basic residues" evidence="1">
    <location>
        <begin position="153"/>
        <end position="164"/>
    </location>
</feature>
<gene>
    <name evidence="3" type="ORF">HD556DRAFT_1449139</name>
</gene>
<feature type="domain" description="VTC" evidence="2">
    <location>
        <begin position="254"/>
        <end position="293"/>
    </location>
</feature>
<dbReference type="GO" id="GO:0006799">
    <property type="term" value="P:polyphosphate biosynthetic process"/>
    <property type="evidence" value="ECO:0007669"/>
    <property type="project" value="UniProtKB-ARBA"/>
</dbReference>
<dbReference type="RefSeq" id="XP_041154461.1">
    <property type="nucleotide sequence ID" value="XM_041307555.1"/>
</dbReference>
<dbReference type="OrthoDB" id="2685220at2759"/>
<dbReference type="Proteomes" id="UP000719766">
    <property type="component" value="Unassembled WGS sequence"/>
</dbReference>
<reference evidence="3" key="1">
    <citation type="journal article" date="2020" name="New Phytol.">
        <title>Comparative genomics reveals dynamic genome evolution in host specialist ectomycorrhizal fungi.</title>
        <authorList>
            <person name="Lofgren L.A."/>
            <person name="Nguyen N.H."/>
            <person name="Vilgalys R."/>
            <person name="Ruytinx J."/>
            <person name="Liao H.L."/>
            <person name="Branco S."/>
            <person name="Kuo A."/>
            <person name="LaButti K."/>
            <person name="Lipzen A."/>
            <person name="Andreopoulos W."/>
            <person name="Pangilinan J."/>
            <person name="Riley R."/>
            <person name="Hundley H."/>
            <person name="Na H."/>
            <person name="Barry K."/>
            <person name="Grigoriev I.V."/>
            <person name="Stajich J.E."/>
            <person name="Kennedy P.G."/>
        </authorList>
    </citation>
    <scope>NUCLEOTIDE SEQUENCE</scope>
    <source>
        <strain evidence="3">S12</strain>
    </source>
</reference>
<sequence length="293" mass="32779">MASGSSSVSHPIVSCPPPVSLVISDRELADDGTSVVSSCVLCKYFGYLGVSRDCVPLCDQYPVGSLLPVVAPNLRVIVENFATFTREQYAEIARAHSIYVSSSDRKDHVHDLLRVHVCESHCISNAVVFKLLKYPRANQSNPGFPEPFEASSRAHRASSKRRARITASDSERLDVRAVNAAQTTLDEWTFHWNINSGITDETAGIACFDETGRSWMQNRKQEKVGKSDPDCCLTTNNWDCDFEKPSTRMVFNAEKEFEQKDAVITSIYFDNEDLELYLGRLEKTEGAEAIRLR</sequence>
<protein>
    <recommendedName>
        <fullName evidence="2">VTC domain-containing protein</fullName>
    </recommendedName>
</protein>
<evidence type="ECO:0000313" key="4">
    <source>
        <dbReference type="Proteomes" id="UP000719766"/>
    </source>
</evidence>
<evidence type="ECO:0000256" key="1">
    <source>
        <dbReference type="SAM" id="MobiDB-lite"/>
    </source>
</evidence>
<organism evidence="3 4">
    <name type="scientific">Suillus plorans</name>
    <dbReference type="NCBI Taxonomy" id="116603"/>
    <lineage>
        <taxon>Eukaryota</taxon>
        <taxon>Fungi</taxon>
        <taxon>Dikarya</taxon>
        <taxon>Basidiomycota</taxon>
        <taxon>Agaricomycotina</taxon>
        <taxon>Agaricomycetes</taxon>
        <taxon>Agaricomycetidae</taxon>
        <taxon>Boletales</taxon>
        <taxon>Suillineae</taxon>
        <taxon>Suillaceae</taxon>
        <taxon>Suillus</taxon>
    </lineage>
</organism>
<keyword evidence="4" id="KW-1185">Reference proteome</keyword>
<name>A0A9P7DCB5_9AGAM</name>
<dbReference type="AlphaFoldDB" id="A0A9P7DCB5"/>
<accession>A0A9P7DCB5</accession>
<dbReference type="InterPro" id="IPR018966">
    <property type="entry name" value="VTC_domain"/>
</dbReference>
<proteinExistence type="predicted"/>
<dbReference type="Pfam" id="PF09359">
    <property type="entry name" value="VTC"/>
    <property type="match status" value="1"/>
</dbReference>
<evidence type="ECO:0000259" key="2">
    <source>
        <dbReference type="Pfam" id="PF09359"/>
    </source>
</evidence>
<comment type="caution">
    <text evidence="3">The sequence shown here is derived from an EMBL/GenBank/DDBJ whole genome shotgun (WGS) entry which is preliminary data.</text>
</comment>
<dbReference type="GeneID" id="64601319"/>
<dbReference type="Gene3D" id="3.20.100.30">
    <property type="entry name" value="VTC, catalytic tunnel domain"/>
    <property type="match status" value="1"/>
</dbReference>
<feature type="region of interest" description="Disordered" evidence="1">
    <location>
        <begin position="143"/>
        <end position="165"/>
    </location>
</feature>